<protein>
    <submittedName>
        <fullName evidence="1">Uncharacterized protein</fullName>
    </submittedName>
</protein>
<comment type="caution">
    <text evidence="1">The sequence shown here is derived from an EMBL/GenBank/DDBJ whole genome shotgun (WGS) entry which is preliminary data.</text>
</comment>
<reference evidence="1 2" key="1">
    <citation type="journal article" date="2019" name="Gigascience">
        <title>Whole-genome sequence of the oriental lung fluke Paragonimus westermani.</title>
        <authorList>
            <person name="Oey H."/>
            <person name="Zakrzewski M."/>
            <person name="Narain K."/>
            <person name="Devi K.R."/>
            <person name="Agatsuma T."/>
            <person name="Nawaratna S."/>
            <person name="Gobert G.N."/>
            <person name="Jones M.K."/>
            <person name="Ragan M.A."/>
            <person name="McManus D.P."/>
            <person name="Krause L."/>
        </authorList>
    </citation>
    <scope>NUCLEOTIDE SEQUENCE [LARGE SCALE GENOMIC DNA]</scope>
    <source>
        <strain evidence="1 2">IND2009</strain>
    </source>
</reference>
<evidence type="ECO:0000313" key="2">
    <source>
        <dbReference type="Proteomes" id="UP000324629"/>
    </source>
</evidence>
<sequence>MLQRVLHYILAKIVCDPIKFSSLQVAFEKKDRCLEAFTLLHTILCTADDEVKPIAIAFFDLSKAFDSVSHDTILRCARKHRLHPPVGALSIATIQRHSNHMG</sequence>
<keyword evidence="2" id="KW-1185">Reference proteome</keyword>
<gene>
    <name evidence="1" type="ORF">DEA37_0002312</name>
</gene>
<name>A0A5J4NEE4_9TREM</name>
<dbReference type="AlphaFoldDB" id="A0A5J4NEE4"/>
<dbReference type="EMBL" id="QNGE01003789">
    <property type="protein sequence ID" value="KAA3673609.1"/>
    <property type="molecule type" value="Genomic_DNA"/>
</dbReference>
<dbReference type="Proteomes" id="UP000324629">
    <property type="component" value="Unassembled WGS sequence"/>
</dbReference>
<accession>A0A5J4NEE4</accession>
<evidence type="ECO:0000313" key="1">
    <source>
        <dbReference type="EMBL" id="KAA3673609.1"/>
    </source>
</evidence>
<organism evidence="1 2">
    <name type="scientific">Paragonimus westermani</name>
    <dbReference type="NCBI Taxonomy" id="34504"/>
    <lineage>
        <taxon>Eukaryota</taxon>
        <taxon>Metazoa</taxon>
        <taxon>Spiralia</taxon>
        <taxon>Lophotrochozoa</taxon>
        <taxon>Platyhelminthes</taxon>
        <taxon>Trematoda</taxon>
        <taxon>Digenea</taxon>
        <taxon>Plagiorchiida</taxon>
        <taxon>Troglotremata</taxon>
        <taxon>Troglotrematidae</taxon>
        <taxon>Paragonimus</taxon>
    </lineage>
</organism>
<proteinExistence type="predicted"/>